<organism evidence="3 4">
    <name type="scientific">Methanobrevibacter olleyae</name>
    <dbReference type="NCBI Taxonomy" id="294671"/>
    <lineage>
        <taxon>Archaea</taxon>
        <taxon>Methanobacteriati</taxon>
        <taxon>Methanobacteriota</taxon>
        <taxon>Methanomada group</taxon>
        <taxon>Methanobacteria</taxon>
        <taxon>Methanobacteriales</taxon>
        <taxon>Methanobacteriaceae</taxon>
        <taxon>Methanobrevibacter</taxon>
    </lineage>
</organism>
<reference evidence="3" key="1">
    <citation type="submission" date="2019-04" db="EMBL/GenBank/DDBJ databases">
        <title>Evolution of Biomass-Degrading Anaerobic Consortia Revealed by Metagenomics.</title>
        <authorList>
            <person name="Peng X."/>
        </authorList>
    </citation>
    <scope>NUCLEOTIDE SEQUENCE</scope>
    <source>
        <strain evidence="3">SIG14</strain>
    </source>
</reference>
<name>A0A8T3VST5_METOL</name>
<dbReference type="InterPro" id="IPR057262">
    <property type="entry name" value="MJ0548_N"/>
</dbReference>
<dbReference type="AlphaFoldDB" id="A0A8T3VST5"/>
<dbReference type="InterPro" id="IPR016754">
    <property type="entry name" value="MJ0548-like"/>
</dbReference>
<proteinExistence type="predicted"/>
<dbReference type="Pfam" id="PF25274">
    <property type="entry name" value="MJ0548_C"/>
    <property type="match status" value="1"/>
</dbReference>
<protein>
    <submittedName>
        <fullName evidence="3">DUF2121 domain-containing protein</fullName>
    </submittedName>
</protein>
<feature type="domain" description="Connectase MJ0548-like C-terminal" evidence="2">
    <location>
        <begin position="202"/>
        <end position="305"/>
    </location>
</feature>
<evidence type="ECO:0000313" key="4">
    <source>
        <dbReference type="Proteomes" id="UP000732619"/>
    </source>
</evidence>
<gene>
    <name evidence="3" type="ORF">E7Z75_08130</name>
</gene>
<dbReference type="EMBL" id="SUTG01000047">
    <property type="protein sequence ID" value="MBE6513090.1"/>
    <property type="molecule type" value="Genomic_DNA"/>
</dbReference>
<sequence length="308" mass="34815">MSLIIAYVGKKGCVMAGDKRRIAYFGSKEERELLEQEIYTGEITSDEELYARAEELEISLKVTDDATKVKSVENVAVGEVSSRGAMETKRKRIYGTTNGFQIIELTGSEIVNAKRGESSIIVFGNKITKSLANEMLKKRWKPSFSLKYMGDIFGQIIEDISKRTPSLGTKYDVVIQQNNLSEDKVQDYLDEVIERDVNLLAKFRTKLREDLLKQNETIKLASTIIDEGPVGIVDSIDEKMIQVKLNPDVRAFDINWKLLAKPGENVIMFVEGEDDALLKDQVVIENEVLCIKRNKANLKCDIILCHLK</sequence>
<dbReference type="Proteomes" id="UP000732619">
    <property type="component" value="Unassembled WGS sequence"/>
</dbReference>
<dbReference type="Pfam" id="PF09894">
    <property type="entry name" value="MJ0548_N"/>
    <property type="match status" value="1"/>
</dbReference>
<comment type="caution">
    <text evidence="3">The sequence shown here is derived from an EMBL/GenBank/DDBJ whole genome shotgun (WGS) entry which is preliminary data.</text>
</comment>
<dbReference type="PIRSF" id="PIRSF019262">
    <property type="entry name" value="UCP019262"/>
    <property type="match status" value="1"/>
</dbReference>
<evidence type="ECO:0000313" key="3">
    <source>
        <dbReference type="EMBL" id="MBE6513090.1"/>
    </source>
</evidence>
<dbReference type="InterPro" id="IPR057377">
    <property type="entry name" value="MJ0548_C"/>
</dbReference>
<evidence type="ECO:0000259" key="2">
    <source>
        <dbReference type="Pfam" id="PF25274"/>
    </source>
</evidence>
<evidence type="ECO:0000259" key="1">
    <source>
        <dbReference type="Pfam" id="PF09894"/>
    </source>
</evidence>
<feature type="domain" description="Connectase MJ0548-like N-terminal" evidence="1">
    <location>
        <begin position="1"/>
        <end position="197"/>
    </location>
</feature>
<accession>A0A8T3VST5</accession>